<protein>
    <submittedName>
        <fullName evidence="2">Prevent-host-death protein</fullName>
    </submittedName>
</protein>
<gene>
    <name evidence="2" type="ORF">K8I29_01870</name>
</gene>
<evidence type="ECO:0000256" key="1">
    <source>
        <dbReference type="ARBA" id="ARBA00009981"/>
    </source>
</evidence>
<organism evidence="2 3">
    <name type="scientific">Candidatus Nitrobium versatile</name>
    <dbReference type="NCBI Taxonomy" id="2884831"/>
    <lineage>
        <taxon>Bacteria</taxon>
        <taxon>Pseudomonadati</taxon>
        <taxon>Nitrospirota</taxon>
        <taxon>Nitrospiria</taxon>
        <taxon>Nitrospirales</taxon>
        <taxon>Nitrospiraceae</taxon>
        <taxon>Candidatus Nitrobium</taxon>
    </lineage>
</organism>
<dbReference type="SUPFAM" id="SSF143120">
    <property type="entry name" value="YefM-like"/>
    <property type="match status" value="1"/>
</dbReference>
<dbReference type="AlphaFoldDB" id="A0A953JA44"/>
<sequence length="90" mass="10368">MRTIAAQDIKRKGISSVDEALKEGPVHVIKNNRPQYVILSEERYADLLNAEEEAYRARIRTSLEDLKAGRIRRFKNANELLKALDEEDVD</sequence>
<dbReference type="EMBL" id="JAIOIV010000016">
    <property type="protein sequence ID" value="MBZ0154945.1"/>
    <property type="molecule type" value="Genomic_DNA"/>
</dbReference>
<reference evidence="2" key="1">
    <citation type="journal article" date="2021" name="bioRxiv">
        <title>Unraveling nitrogen, sulfur and carbon metabolic pathways and microbial community transcriptional responses to substrate deprivation and toxicity stresses in a bioreactor mimicking anoxic brackish coastal sediment conditions.</title>
        <authorList>
            <person name="Martins P.D."/>
            <person name="Echeveste M.J."/>
            <person name="Arshad A."/>
            <person name="Kurth J."/>
            <person name="Ouboter H."/>
            <person name="Jetten M.S.M."/>
            <person name="Welte C.U."/>
        </authorList>
    </citation>
    <scope>NUCLEOTIDE SEQUENCE</scope>
    <source>
        <strain evidence="2">MAG_39</strain>
    </source>
</reference>
<evidence type="ECO:0000313" key="2">
    <source>
        <dbReference type="EMBL" id="MBZ0154945.1"/>
    </source>
</evidence>
<dbReference type="Proteomes" id="UP000705867">
    <property type="component" value="Unassembled WGS sequence"/>
</dbReference>
<dbReference type="InterPro" id="IPR036165">
    <property type="entry name" value="YefM-like_sf"/>
</dbReference>
<accession>A0A953JA44</accession>
<proteinExistence type="inferred from homology"/>
<evidence type="ECO:0000313" key="3">
    <source>
        <dbReference type="Proteomes" id="UP000705867"/>
    </source>
</evidence>
<name>A0A953JA44_9BACT</name>
<reference evidence="2" key="2">
    <citation type="submission" date="2021-08" db="EMBL/GenBank/DDBJ databases">
        <authorList>
            <person name="Dalcin Martins P."/>
        </authorList>
    </citation>
    <scope>NUCLEOTIDE SEQUENCE</scope>
    <source>
        <strain evidence="2">MAG_39</strain>
    </source>
</reference>
<comment type="similarity">
    <text evidence="1">Belongs to the phD/YefM antitoxin family.</text>
</comment>
<dbReference type="Gene3D" id="3.40.1620.10">
    <property type="entry name" value="YefM-like domain"/>
    <property type="match status" value="1"/>
</dbReference>
<comment type="caution">
    <text evidence="2">The sequence shown here is derived from an EMBL/GenBank/DDBJ whole genome shotgun (WGS) entry which is preliminary data.</text>
</comment>